<dbReference type="OrthoDB" id="7834078at2759"/>
<dbReference type="PANTHER" id="PTHR20898">
    <property type="entry name" value="DAEDALUS ON 3-RELATED-RELATED"/>
    <property type="match status" value="1"/>
</dbReference>
<organism evidence="1 2">
    <name type="scientific">Drosophila simulans</name>
    <name type="common">Fruit fly</name>
    <dbReference type="NCBI Taxonomy" id="7240"/>
    <lineage>
        <taxon>Eukaryota</taxon>
        <taxon>Metazoa</taxon>
        <taxon>Ecdysozoa</taxon>
        <taxon>Arthropoda</taxon>
        <taxon>Hexapoda</taxon>
        <taxon>Insecta</taxon>
        <taxon>Pterygota</taxon>
        <taxon>Neoptera</taxon>
        <taxon>Endopterygota</taxon>
        <taxon>Diptera</taxon>
        <taxon>Brachycera</taxon>
        <taxon>Muscomorpha</taxon>
        <taxon>Ephydroidea</taxon>
        <taxon>Drosophilidae</taxon>
        <taxon>Drosophila</taxon>
        <taxon>Sophophora</taxon>
    </lineage>
</organism>
<dbReference type="PhylomeDB" id="B4R2B3"/>
<dbReference type="HOGENOM" id="CLU_116900_1_1_1"/>
<dbReference type="Pfam" id="PF06477">
    <property type="entry name" value="DUF1091"/>
    <property type="match status" value="1"/>
</dbReference>
<proteinExistence type="predicted"/>
<sequence length="115" mass="13381">MYKIPVTRVNFALLKKFNGYKPFLYNITTDACRVLKYPKSNPVFSFFHSLFAHHSNMNHSCPYNHDLIVDKLPADFVNTKFTKILPFPVGDYLFNSKWIVNDINRADVQVYGTLS</sequence>
<dbReference type="OMA" id="WIVNDIN"/>
<evidence type="ECO:0000313" key="1">
    <source>
        <dbReference type="EMBL" id="EDX15069.1"/>
    </source>
</evidence>
<keyword evidence="2" id="KW-1185">Reference proteome</keyword>
<gene>
    <name evidence="1" type="primary">Dsim\GD16752</name>
    <name evidence="1" type="ORF">Dsim_GD16752</name>
</gene>
<accession>B4R2B3</accession>
<evidence type="ECO:0000313" key="2">
    <source>
        <dbReference type="Proteomes" id="UP000000304"/>
    </source>
</evidence>
<name>B4R2B3_DROSI</name>
<dbReference type="Proteomes" id="UP000000304">
    <property type="component" value="Chromosome 3R"/>
</dbReference>
<protein>
    <submittedName>
        <fullName evidence="1">GD16752</fullName>
    </submittedName>
</protein>
<dbReference type="AlphaFoldDB" id="B4R2B3"/>
<dbReference type="EMBL" id="CM000364">
    <property type="protein sequence ID" value="EDX15069.1"/>
    <property type="molecule type" value="Genomic_DNA"/>
</dbReference>
<dbReference type="InterPro" id="IPR010512">
    <property type="entry name" value="DUF1091"/>
</dbReference>
<dbReference type="SMART" id="SM00697">
    <property type="entry name" value="DM8"/>
    <property type="match status" value="1"/>
</dbReference>
<reference evidence="1 2" key="1">
    <citation type="journal article" date="2007" name="Nature">
        <title>Evolution of genes and genomes on the Drosophila phylogeny.</title>
        <authorList>
            <consortium name="Drosophila 12 Genomes Consortium"/>
            <person name="Clark A.G."/>
            <person name="Eisen M.B."/>
            <person name="Smith D.R."/>
            <person name="Bergman C.M."/>
            <person name="Oliver B."/>
            <person name="Markow T.A."/>
            <person name="Kaufman T.C."/>
            <person name="Kellis M."/>
            <person name="Gelbart W."/>
            <person name="Iyer V.N."/>
            <person name="Pollard D.A."/>
            <person name="Sackton T.B."/>
            <person name="Larracuente A.M."/>
            <person name="Singh N.D."/>
            <person name="Abad J.P."/>
            <person name="Abt D.N."/>
            <person name="Adryan B."/>
            <person name="Aguade M."/>
            <person name="Akashi H."/>
            <person name="Anderson W.W."/>
            <person name="Aquadro C.F."/>
            <person name="Ardell D.H."/>
            <person name="Arguello R."/>
            <person name="Artieri C.G."/>
            <person name="Barbash D.A."/>
            <person name="Barker D."/>
            <person name="Barsanti P."/>
            <person name="Batterham P."/>
            <person name="Batzoglou S."/>
            <person name="Begun D."/>
            <person name="Bhutkar A."/>
            <person name="Blanco E."/>
            <person name="Bosak S.A."/>
            <person name="Bradley R.K."/>
            <person name="Brand A.D."/>
            <person name="Brent M.R."/>
            <person name="Brooks A.N."/>
            <person name="Brown R.H."/>
            <person name="Butlin R.K."/>
            <person name="Caggese C."/>
            <person name="Calvi B.R."/>
            <person name="Bernardo de Carvalho A."/>
            <person name="Caspi A."/>
            <person name="Castrezana S."/>
            <person name="Celniker S.E."/>
            <person name="Chang J.L."/>
            <person name="Chapple C."/>
            <person name="Chatterji S."/>
            <person name="Chinwalla A."/>
            <person name="Civetta A."/>
            <person name="Clifton S.W."/>
            <person name="Comeron J.M."/>
            <person name="Costello J.C."/>
            <person name="Coyne J.A."/>
            <person name="Daub J."/>
            <person name="David R.G."/>
            <person name="Delcher A.L."/>
            <person name="Delehaunty K."/>
            <person name="Do C.B."/>
            <person name="Ebling H."/>
            <person name="Edwards K."/>
            <person name="Eickbush T."/>
            <person name="Evans J.D."/>
            <person name="Filipski A."/>
            <person name="Findeiss S."/>
            <person name="Freyhult E."/>
            <person name="Fulton L."/>
            <person name="Fulton R."/>
            <person name="Garcia A.C."/>
            <person name="Gardiner A."/>
            <person name="Garfield D.A."/>
            <person name="Garvin B.E."/>
            <person name="Gibson G."/>
            <person name="Gilbert D."/>
            <person name="Gnerre S."/>
            <person name="Godfrey J."/>
            <person name="Good R."/>
            <person name="Gotea V."/>
            <person name="Gravely B."/>
            <person name="Greenberg A.J."/>
            <person name="Griffiths-Jones S."/>
            <person name="Gross S."/>
            <person name="Guigo R."/>
            <person name="Gustafson E.A."/>
            <person name="Haerty W."/>
            <person name="Hahn M.W."/>
            <person name="Halligan D.L."/>
            <person name="Halpern A.L."/>
            <person name="Halter G.M."/>
            <person name="Han M.V."/>
            <person name="Heger A."/>
            <person name="Hillier L."/>
            <person name="Hinrichs A.S."/>
            <person name="Holmes I."/>
            <person name="Hoskins R.A."/>
            <person name="Hubisz M.J."/>
            <person name="Hultmark D."/>
            <person name="Huntley M.A."/>
            <person name="Jaffe D.B."/>
            <person name="Jagadeeshan S."/>
            <person name="Jeck W.R."/>
            <person name="Johnson J."/>
            <person name="Jones C.D."/>
            <person name="Jordan W.C."/>
            <person name="Karpen G.H."/>
            <person name="Kataoka E."/>
            <person name="Keightley P.D."/>
            <person name="Kheradpour P."/>
            <person name="Kirkness E.F."/>
            <person name="Koerich L.B."/>
            <person name="Kristiansen K."/>
            <person name="Kudrna D."/>
            <person name="Kulathinal R.J."/>
            <person name="Kumar S."/>
            <person name="Kwok R."/>
            <person name="Lander E."/>
            <person name="Langley C.H."/>
            <person name="Lapoint R."/>
            <person name="Lazzaro B.P."/>
            <person name="Lee S.J."/>
            <person name="Levesque L."/>
            <person name="Li R."/>
            <person name="Lin C.F."/>
            <person name="Lin M.F."/>
            <person name="Lindblad-Toh K."/>
            <person name="Llopart A."/>
            <person name="Long M."/>
            <person name="Low L."/>
            <person name="Lozovsky E."/>
            <person name="Lu J."/>
            <person name="Luo M."/>
            <person name="Machado C.A."/>
            <person name="Makalowski W."/>
            <person name="Marzo M."/>
            <person name="Matsuda M."/>
            <person name="Matzkin L."/>
            <person name="McAllister B."/>
            <person name="McBride C.S."/>
            <person name="McKernan B."/>
            <person name="McKernan K."/>
            <person name="Mendez-Lago M."/>
            <person name="Minx P."/>
            <person name="Mollenhauer M.U."/>
            <person name="Montooth K."/>
            <person name="Mount S.M."/>
            <person name="Mu X."/>
            <person name="Myers E."/>
            <person name="Negre B."/>
            <person name="Newfeld S."/>
            <person name="Nielsen R."/>
            <person name="Noor M.A."/>
            <person name="O'Grady P."/>
            <person name="Pachter L."/>
            <person name="Papaceit M."/>
            <person name="Parisi M.J."/>
            <person name="Parisi M."/>
            <person name="Parts L."/>
            <person name="Pedersen J.S."/>
            <person name="Pesole G."/>
            <person name="Phillippy A.M."/>
            <person name="Ponting C.P."/>
            <person name="Pop M."/>
            <person name="Porcelli D."/>
            <person name="Powell J.R."/>
            <person name="Prohaska S."/>
            <person name="Pruitt K."/>
            <person name="Puig M."/>
            <person name="Quesneville H."/>
            <person name="Ram K.R."/>
            <person name="Rand D."/>
            <person name="Rasmussen M.D."/>
            <person name="Reed L.K."/>
            <person name="Reenan R."/>
            <person name="Reily A."/>
            <person name="Remington K.A."/>
            <person name="Rieger T.T."/>
            <person name="Ritchie M.G."/>
            <person name="Robin C."/>
            <person name="Rogers Y.H."/>
            <person name="Rohde C."/>
            <person name="Rozas J."/>
            <person name="Rubenfield M.J."/>
            <person name="Ruiz A."/>
            <person name="Russo S."/>
            <person name="Salzberg S.L."/>
            <person name="Sanchez-Gracia A."/>
            <person name="Saranga D.J."/>
            <person name="Sato H."/>
            <person name="Schaeffer S.W."/>
            <person name="Schatz M.C."/>
            <person name="Schlenke T."/>
            <person name="Schwartz R."/>
            <person name="Segarra C."/>
            <person name="Singh R.S."/>
            <person name="Sirot L."/>
            <person name="Sirota M."/>
            <person name="Sisneros N.B."/>
            <person name="Smith C.D."/>
            <person name="Smith T.F."/>
            <person name="Spieth J."/>
            <person name="Stage D.E."/>
            <person name="Stark A."/>
            <person name="Stephan W."/>
            <person name="Strausberg R.L."/>
            <person name="Strempel S."/>
            <person name="Sturgill D."/>
            <person name="Sutton G."/>
            <person name="Sutton G.G."/>
            <person name="Tao W."/>
            <person name="Teichmann S."/>
            <person name="Tobari Y.N."/>
            <person name="Tomimura Y."/>
            <person name="Tsolas J.M."/>
            <person name="Valente V.L."/>
            <person name="Venter E."/>
            <person name="Venter J.C."/>
            <person name="Vicario S."/>
            <person name="Vieira F.G."/>
            <person name="Vilella A.J."/>
            <person name="Villasante A."/>
            <person name="Walenz B."/>
            <person name="Wang J."/>
            <person name="Wasserman M."/>
            <person name="Watts T."/>
            <person name="Wilson D."/>
            <person name="Wilson R.K."/>
            <person name="Wing R.A."/>
            <person name="Wolfner M.F."/>
            <person name="Wong A."/>
            <person name="Wong G.K."/>
            <person name="Wu C.I."/>
            <person name="Wu G."/>
            <person name="Yamamoto D."/>
            <person name="Yang H.P."/>
            <person name="Yang S.P."/>
            <person name="Yorke J.A."/>
            <person name="Yoshida K."/>
            <person name="Zdobnov E."/>
            <person name="Zhang P."/>
            <person name="Zhang Y."/>
            <person name="Zimin A.V."/>
            <person name="Baldwin J."/>
            <person name="Abdouelleil A."/>
            <person name="Abdulkadir J."/>
            <person name="Abebe A."/>
            <person name="Abera B."/>
            <person name="Abreu J."/>
            <person name="Acer S.C."/>
            <person name="Aftuck L."/>
            <person name="Alexander A."/>
            <person name="An P."/>
            <person name="Anderson E."/>
            <person name="Anderson S."/>
            <person name="Arachi H."/>
            <person name="Azer M."/>
            <person name="Bachantsang P."/>
            <person name="Barry A."/>
            <person name="Bayul T."/>
            <person name="Berlin A."/>
            <person name="Bessette D."/>
            <person name="Bloom T."/>
            <person name="Blye J."/>
            <person name="Boguslavskiy L."/>
            <person name="Bonnet C."/>
            <person name="Boukhgalter B."/>
            <person name="Bourzgui I."/>
            <person name="Brown A."/>
            <person name="Cahill P."/>
            <person name="Channer S."/>
            <person name="Cheshatsang Y."/>
            <person name="Chuda L."/>
            <person name="Citroen M."/>
            <person name="Collymore A."/>
            <person name="Cooke P."/>
            <person name="Costello M."/>
            <person name="D'Aco K."/>
            <person name="Daza R."/>
            <person name="De Haan G."/>
            <person name="DeGray S."/>
            <person name="DeMaso C."/>
            <person name="Dhargay N."/>
            <person name="Dooley K."/>
            <person name="Dooley E."/>
            <person name="Doricent M."/>
            <person name="Dorje P."/>
            <person name="Dorjee K."/>
            <person name="Dupes A."/>
            <person name="Elong R."/>
            <person name="Falk J."/>
            <person name="Farina A."/>
            <person name="Faro S."/>
            <person name="Ferguson D."/>
            <person name="Fisher S."/>
            <person name="Foley C.D."/>
            <person name="Franke A."/>
            <person name="Friedrich D."/>
            <person name="Gadbois L."/>
            <person name="Gearin G."/>
            <person name="Gearin C.R."/>
            <person name="Giannoukos G."/>
            <person name="Goode T."/>
            <person name="Graham J."/>
            <person name="Grandbois E."/>
            <person name="Grewal S."/>
            <person name="Gyaltsen K."/>
            <person name="Hafez N."/>
            <person name="Hagos B."/>
            <person name="Hall J."/>
            <person name="Henson C."/>
            <person name="Hollinger A."/>
            <person name="Honan T."/>
            <person name="Huard M.D."/>
            <person name="Hughes L."/>
            <person name="Hurhula B."/>
            <person name="Husby M.E."/>
            <person name="Kamat A."/>
            <person name="Kanga B."/>
            <person name="Kashin S."/>
            <person name="Khazanovich D."/>
            <person name="Kisner P."/>
            <person name="Lance K."/>
            <person name="Lara M."/>
            <person name="Lee W."/>
            <person name="Lennon N."/>
            <person name="Letendre F."/>
            <person name="LeVine R."/>
            <person name="Lipovsky A."/>
            <person name="Liu X."/>
            <person name="Liu J."/>
            <person name="Liu S."/>
            <person name="Lokyitsang T."/>
            <person name="Lokyitsang Y."/>
            <person name="Lubonja R."/>
            <person name="Lui A."/>
            <person name="MacDonald P."/>
            <person name="Magnisalis V."/>
            <person name="Maru K."/>
            <person name="Matthews C."/>
            <person name="McCusker W."/>
            <person name="McDonough S."/>
            <person name="Mehta T."/>
            <person name="Meldrim J."/>
            <person name="Meneus L."/>
            <person name="Mihai O."/>
            <person name="Mihalev A."/>
            <person name="Mihova T."/>
            <person name="Mittelman R."/>
            <person name="Mlenga V."/>
            <person name="Montmayeur A."/>
            <person name="Mulrain L."/>
            <person name="Navidi A."/>
            <person name="Naylor J."/>
            <person name="Negash T."/>
            <person name="Nguyen T."/>
            <person name="Nguyen N."/>
            <person name="Nicol R."/>
            <person name="Norbu C."/>
            <person name="Norbu N."/>
            <person name="Novod N."/>
            <person name="O'Neill B."/>
            <person name="Osman S."/>
            <person name="Markiewicz E."/>
            <person name="Oyono O.L."/>
            <person name="Patti C."/>
            <person name="Phunkhang P."/>
            <person name="Pierre F."/>
            <person name="Priest M."/>
            <person name="Raghuraman S."/>
            <person name="Rege F."/>
            <person name="Reyes R."/>
            <person name="Rise C."/>
            <person name="Rogov P."/>
            <person name="Ross K."/>
            <person name="Ryan E."/>
            <person name="Settipalli S."/>
            <person name="Shea T."/>
            <person name="Sherpa N."/>
            <person name="Shi L."/>
            <person name="Shih D."/>
            <person name="Sparrow T."/>
            <person name="Spaulding J."/>
            <person name="Stalker J."/>
            <person name="Stange-Thomann N."/>
            <person name="Stavropoulos S."/>
            <person name="Stone C."/>
            <person name="Strader C."/>
            <person name="Tesfaye S."/>
            <person name="Thomson T."/>
            <person name="Thoulutsang Y."/>
            <person name="Thoulutsang D."/>
            <person name="Topham K."/>
            <person name="Topping I."/>
            <person name="Tsamla T."/>
            <person name="Vassiliev H."/>
            <person name="Vo A."/>
            <person name="Wangchuk T."/>
            <person name="Wangdi T."/>
            <person name="Weiand M."/>
            <person name="Wilkinson J."/>
            <person name="Wilson A."/>
            <person name="Yadav S."/>
            <person name="Young G."/>
            <person name="Yu Q."/>
            <person name="Zembek L."/>
            <person name="Zhong D."/>
            <person name="Zimmer A."/>
            <person name="Zwirko Z."/>
            <person name="Jaffe D.B."/>
            <person name="Alvarez P."/>
            <person name="Brockman W."/>
            <person name="Butler J."/>
            <person name="Chin C."/>
            <person name="Gnerre S."/>
            <person name="Grabherr M."/>
            <person name="Kleber M."/>
            <person name="Mauceli E."/>
            <person name="MacCallum I."/>
        </authorList>
    </citation>
    <scope>NUCLEOTIDE SEQUENCE [LARGE SCALE GENOMIC DNA]</scope>
    <source>
        <strain evidence="2">white501</strain>
    </source>
</reference>
<dbReference type="PANTHER" id="PTHR20898:SF0">
    <property type="entry name" value="DAEDALUS ON 3-RELATED"/>
    <property type="match status" value="1"/>
</dbReference>